<evidence type="ECO:0000313" key="13">
    <source>
        <dbReference type="Proteomes" id="UP000000323"/>
    </source>
</evidence>
<reference evidence="13" key="1">
    <citation type="journal article" date="2010" name="Stand. Genomic Sci.">
        <title>Complete genome sequence of 'Thermobaculum terrenum' type strain (YNP1).</title>
        <authorList>
            <person name="Kiss H."/>
            <person name="Cleland D."/>
            <person name="Lapidus A."/>
            <person name="Lucas S."/>
            <person name="Glavina Del Rio T."/>
            <person name="Nolan M."/>
            <person name="Tice H."/>
            <person name="Han C."/>
            <person name="Goodwin L."/>
            <person name="Pitluck S."/>
            <person name="Liolios K."/>
            <person name="Ivanova N."/>
            <person name="Mavromatis K."/>
            <person name="Ovchinnikova G."/>
            <person name="Pati A."/>
            <person name="Chen A."/>
            <person name="Palaniappan K."/>
            <person name="Land M."/>
            <person name="Hauser L."/>
            <person name="Chang Y."/>
            <person name="Jeffries C."/>
            <person name="Lu M."/>
            <person name="Brettin T."/>
            <person name="Detter J."/>
            <person name="Goker M."/>
            <person name="Tindall B."/>
            <person name="Beck B."/>
            <person name="McDermott T."/>
            <person name="Woyke T."/>
            <person name="Bristow J."/>
            <person name="Eisen J."/>
            <person name="Markowitz V."/>
            <person name="Hugenholtz P."/>
            <person name="Kyrpides N."/>
            <person name="Klenk H."/>
            <person name="Cheng J."/>
        </authorList>
    </citation>
    <scope>NUCLEOTIDE SEQUENCE [LARGE SCALE GENOMIC DNA]</scope>
    <source>
        <strain evidence="13">ATCC BAA-798 / YNP1</strain>
    </source>
</reference>
<protein>
    <recommendedName>
        <fullName evidence="10">Bifunctional purine biosynthesis protein PurH</fullName>
    </recommendedName>
    <domain>
        <recommendedName>
            <fullName evidence="10">Phosphoribosylaminoimidazolecarboxamide formyltransferase</fullName>
            <ecNumber evidence="10">2.1.2.3</ecNumber>
        </recommendedName>
        <alternativeName>
            <fullName evidence="10">AICAR transformylase</fullName>
        </alternativeName>
    </domain>
    <domain>
        <recommendedName>
            <fullName evidence="10">IMP cyclohydrolase</fullName>
            <ecNumber evidence="10">3.5.4.10</ecNumber>
        </recommendedName>
        <alternativeName>
            <fullName evidence="10">ATIC</fullName>
        </alternativeName>
        <alternativeName>
            <fullName evidence="10">IMP synthase</fullName>
        </alternativeName>
        <alternativeName>
            <fullName evidence="10">Inosinicase</fullName>
        </alternativeName>
    </domain>
</protein>
<dbReference type="GO" id="GO:0004643">
    <property type="term" value="F:phosphoribosylaminoimidazolecarboxamide formyltransferase activity"/>
    <property type="evidence" value="ECO:0007669"/>
    <property type="project" value="UniProtKB-UniRule"/>
</dbReference>
<dbReference type="EC" id="3.5.4.10" evidence="10"/>
<dbReference type="InterPro" id="IPR016193">
    <property type="entry name" value="Cytidine_deaminase-like"/>
</dbReference>
<dbReference type="STRING" id="525904.Tter_1406"/>
<keyword evidence="7 10" id="KW-0511">Multifunctional enzyme</keyword>
<dbReference type="PANTHER" id="PTHR11692">
    <property type="entry name" value="BIFUNCTIONAL PURINE BIOSYNTHESIS PROTEIN PURH"/>
    <property type="match status" value="1"/>
</dbReference>
<organism evidence="12 13">
    <name type="scientific">Thermobaculum terrenum (strain ATCC BAA-798 / CCMEE 7001 / YNP1)</name>
    <dbReference type="NCBI Taxonomy" id="525904"/>
    <lineage>
        <taxon>Bacteria</taxon>
        <taxon>Bacillati</taxon>
        <taxon>Chloroflexota</taxon>
        <taxon>Chloroflexia</taxon>
        <taxon>Candidatus Thermobaculales</taxon>
        <taxon>Candidatus Thermobaculaceae</taxon>
        <taxon>Thermobaculum</taxon>
    </lineage>
</organism>
<keyword evidence="5 10" id="KW-0658">Purine biosynthesis</keyword>
<dbReference type="HOGENOM" id="CLU_016316_5_2_0"/>
<dbReference type="HAMAP" id="MF_00139">
    <property type="entry name" value="PurH"/>
    <property type="match status" value="1"/>
</dbReference>
<evidence type="ECO:0000256" key="5">
    <source>
        <dbReference type="ARBA" id="ARBA00022755"/>
    </source>
</evidence>
<dbReference type="SMART" id="SM00851">
    <property type="entry name" value="MGS"/>
    <property type="match status" value="1"/>
</dbReference>
<dbReference type="Gene3D" id="3.40.140.20">
    <property type="match status" value="2"/>
</dbReference>
<comment type="similarity">
    <text evidence="3 10">Belongs to the PurH family.</text>
</comment>
<dbReference type="AlphaFoldDB" id="D1CBZ7"/>
<comment type="catalytic activity">
    <reaction evidence="8 10">
        <text>(6R)-10-formyltetrahydrofolate + 5-amino-1-(5-phospho-beta-D-ribosyl)imidazole-4-carboxamide = 5-formamido-1-(5-phospho-D-ribosyl)imidazole-4-carboxamide + (6S)-5,6,7,8-tetrahydrofolate</text>
        <dbReference type="Rhea" id="RHEA:22192"/>
        <dbReference type="ChEBI" id="CHEBI:57453"/>
        <dbReference type="ChEBI" id="CHEBI:58467"/>
        <dbReference type="ChEBI" id="CHEBI:58475"/>
        <dbReference type="ChEBI" id="CHEBI:195366"/>
        <dbReference type="EC" id="2.1.2.3"/>
    </reaction>
</comment>
<dbReference type="KEGG" id="ttr:Tter_1406"/>
<dbReference type="UniPathway" id="UPA00074">
    <property type="reaction ID" value="UER00133"/>
</dbReference>
<dbReference type="InterPro" id="IPR002695">
    <property type="entry name" value="PurH-like"/>
</dbReference>
<evidence type="ECO:0000256" key="1">
    <source>
        <dbReference type="ARBA" id="ARBA00004844"/>
    </source>
</evidence>
<dbReference type="FunFam" id="3.40.140.20:FF:000001">
    <property type="entry name" value="Bifunctional purine biosynthesis protein PurH"/>
    <property type="match status" value="1"/>
</dbReference>
<evidence type="ECO:0000259" key="11">
    <source>
        <dbReference type="PROSITE" id="PS51855"/>
    </source>
</evidence>
<dbReference type="InterPro" id="IPR036914">
    <property type="entry name" value="MGS-like_dom_sf"/>
</dbReference>
<evidence type="ECO:0000256" key="4">
    <source>
        <dbReference type="ARBA" id="ARBA00022679"/>
    </source>
</evidence>
<gene>
    <name evidence="10" type="primary">purH</name>
    <name evidence="12" type="ordered locus">Tter_1406</name>
</gene>
<dbReference type="NCBIfam" id="NF002049">
    <property type="entry name" value="PRK00881.1"/>
    <property type="match status" value="1"/>
</dbReference>
<comment type="domain">
    <text evidence="10">The IMP cyclohydrolase activity resides in the N-terminal region.</text>
</comment>
<dbReference type="PIRSF" id="PIRSF000414">
    <property type="entry name" value="AICARFT_IMPCHas"/>
    <property type="match status" value="1"/>
</dbReference>
<evidence type="ECO:0000256" key="3">
    <source>
        <dbReference type="ARBA" id="ARBA00007667"/>
    </source>
</evidence>
<dbReference type="NCBIfam" id="TIGR00355">
    <property type="entry name" value="purH"/>
    <property type="match status" value="1"/>
</dbReference>
<dbReference type="InterPro" id="IPR011607">
    <property type="entry name" value="MGS-like_dom"/>
</dbReference>
<proteinExistence type="inferred from homology"/>
<comment type="catalytic activity">
    <reaction evidence="9 10">
        <text>IMP + H2O = 5-formamido-1-(5-phospho-D-ribosyl)imidazole-4-carboxamide</text>
        <dbReference type="Rhea" id="RHEA:18445"/>
        <dbReference type="ChEBI" id="CHEBI:15377"/>
        <dbReference type="ChEBI" id="CHEBI:58053"/>
        <dbReference type="ChEBI" id="CHEBI:58467"/>
        <dbReference type="EC" id="3.5.4.10"/>
    </reaction>
</comment>
<dbReference type="GO" id="GO:0006189">
    <property type="term" value="P:'de novo' IMP biosynthetic process"/>
    <property type="evidence" value="ECO:0007669"/>
    <property type="project" value="UniProtKB-UniRule"/>
</dbReference>
<keyword evidence="4 10" id="KW-0808">Transferase</keyword>
<evidence type="ECO:0000256" key="2">
    <source>
        <dbReference type="ARBA" id="ARBA00004954"/>
    </source>
</evidence>
<dbReference type="EC" id="2.1.2.3" evidence="10"/>
<dbReference type="Gene3D" id="3.40.50.1380">
    <property type="entry name" value="Methylglyoxal synthase-like domain"/>
    <property type="match status" value="1"/>
</dbReference>
<dbReference type="Proteomes" id="UP000000323">
    <property type="component" value="Chromosome 1"/>
</dbReference>
<dbReference type="GO" id="GO:0005829">
    <property type="term" value="C:cytosol"/>
    <property type="evidence" value="ECO:0007669"/>
    <property type="project" value="TreeGrafter"/>
</dbReference>
<sequence>MVRAILSVSDKTGIIELAKDLVSKGVEIFSTGGTLTVLREADIPAKSVTDITGFPEIMEGRVKTLHPQIHGGILARRSRPDDMQEIAALGIEPIDIVVVNLYPFEETVSNPNTDLSTALENIDIGGPTLIRAAAKNFVDVLVLTDPQDYQSVLEEWSQHGQVSQQTRRWLAAKAFAHVSAYDALINRYLAAEEELFPNIVTIPLRKVQDLVYGENPHQRAALYAEVSPRYTGLVQKLRQVGGRDLSFNNILDLYAAVSVVADFLGPTVTIIKHGIPCGLATNPDLQVAFERALAGDPVSAFGGIVGVNREIDAGLAEVMTQTHFDLIVAPSITEEAKQVFSKKRRLRLLEVGEMKPSWEEPLTPWTLDWRRINGGFLAQTMDAVSPDEVTTRVVTERQPTLEETTDLLFAWRAVEHVRSNAIVLAKDLSMVGVGSGQTSRVDAVRHAVEKAGPRAEGSVMASDAFFPFPDGIEEAAKGGVTAVIQPGGSIRDEEVIRAANKHGIAMVFTGTRHFKH</sequence>
<evidence type="ECO:0000256" key="7">
    <source>
        <dbReference type="ARBA" id="ARBA00023268"/>
    </source>
</evidence>
<name>D1CBZ7_THET1</name>
<evidence type="ECO:0000256" key="6">
    <source>
        <dbReference type="ARBA" id="ARBA00022801"/>
    </source>
</evidence>
<accession>D1CBZ7</accession>
<evidence type="ECO:0000313" key="12">
    <source>
        <dbReference type="EMBL" id="ACZ42312.1"/>
    </source>
</evidence>
<dbReference type="Pfam" id="PF01808">
    <property type="entry name" value="AICARFT_IMPCHas"/>
    <property type="match status" value="1"/>
</dbReference>
<dbReference type="Pfam" id="PF02142">
    <property type="entry name" value="MGS"/>
    <property type="match status" value="1"/>
</dbReference>
<dbReference type="PANTHER" id="PTHR11692:SF0">
    <property type="entry name" value="BIFUNCTIONAL PURINE BIOSYNTHESIS PROTEIN ATIC"/>
    <property type="match status" value="1"/>
</dbReference>
<dbReference type="SUPFAM" id="SSF53927">
    <property type="entry name" value="Cytidine deaminase-like"/>
    <property type="match status" value="1"/>
</dbReference>
<dbReference type="SUPFAM" id="SSF52335">
    <property type="entry name" value="Methylglyoxal synthase-like"/>
    <property type="match status" value="1"/>
</dbReference>
<keyword evidence="6 10" id="KW-0378">Hydrolase</keyword>
<dbReference type="EMBL" id="CP001825">
    <property type="protein sequence ID" value="ACZ42312.1"/>
    <property type="molecule type" value="Genomic_DNA"/>
</dbReference>
<evidence type="ECO:0000256" key="10">
    <source>
        <dbReference type="HAMAP-Rule" id="MF_00139"/>
    </source>
</evidence>
<feature type="domain" description="MGS-like" evidence="11">
    <location>
        <begin position="1"/>
        <end position="144"/>
    </location>
</feature>
<evidence type="ECO:0000256" key="8">
    <source>
        <dbReference type="ARBA" id="ARBA00050488"/>
    </source>
</evidence>
<dbReference type="CDD" id="cd01421">
    <property type="entry name" value="IMPCH"/>
    <property type="match status" value="1"/>
</dbReference>
<dbReference type="SMART" id="SM00798">
    <property type="entry name" value="AICARFT_IMPCHas"/>
    <property type="match status" value="1"/>
</dbReference>
<dbReference type="PROSITE" id="PS51855">
    <property type="entry name" value="MGS"/>
    <property type="match status" value="1"/>
</dbReference>
<dbReference type="InterPro" id="IPR024051">
    <property type="entry name" value="AICAR_Tfase_dup_dom_sf"/>
</dbReference>
<keyword evidence="13" id="KW-1185">Reference proteome</keyword>
<evidence type="ECO:0000256" key="9">
    <source>
        <dbReference type="ARBA" id="ARBA00050687"/>
    </source>
</evidence>
<comment type="pathway">
    <text evidence="2 10">Purine metabolism; IMP biosynthesis via de novo pathway; 5-formamido-1-(5-phospho-D-ribosyl)imidazole-4-carboxamide from 5-amino-1-(5-phospho-D-ribosyl)imidazole-4-carboxamide (10-formyl THF route): step 1/1.</text>
</comment>
<comment type="pathway">
    <text evidence="1 10">Purine metabolism; IMP biosynthesis via de novo pathway; IMP from 5-formamido-1-(5-phospho-D-ribosyl)imidazole-4-carboxamide: step 1/1.</text>
</comment>
<dbReference type="eggNOG" id="COG0138">
    <property type="taxonomic scope" value="Bacteria"/>
</dbReference>
<dbReference type="FunFam" id="3.40.50.1380:FF:000001">
    <property type="entry name" value="Bifunctional purine biosynthesis protein PurH"/>
    <property type="match status" value="1"/>
</dbReference>
<dbReference type="GO" id="GO:0003937">
    <property type="term" value="F:IMP cyclohydrolase activity"/>
    <property type="evidence" value="ECO:0007669"/>
    <property type="project" value="UniProtKB-UniRule"/>
</dbReference>